<evidence type="ECO:0000256" key="1">
    <source>
        <dbReference type="SAM" id="MobiDB-lite"/>
    </source>
</evidence>
<dbReference type="PANTHER" id="PTHR46571:SF1">
    <property type="entry name" value="SORTING NEXIN-8"/>
    <property type="match status" value="1"/>
</dbReference>
<evidence type="ECO:0000313" key="3">
    <source>
        <dbReference type="Proteomes" id="UP001266305"/>
    </source>
</evidence>
<dbReference type="InterPro" id="IPR028662">
    <property type="entry name" value="SNX8/Mvp1"/>
</dbReference>
<dbReference type="EMBL" id="JASSZA010000002">
    <property type="protein sequence ID" value="KAK2116616.1"/>
    <property type="molecule type" value="Genomic_DNA"/>
</dbReference>
<gene>
    <name evidence="2" type="ORF">P7K49_003502</name>
</gene>
<evidence type="ECO:0000313" key="2">
    <source>
        <dbReference type="EMBL" id="KAK2116616.1"/>
    </source>
</evidence>
<name>A0ABQ9W5G1_SAGOE</name>
<proteinExistence type="predicted"/>
<dbReference type="PANTHER" id="PTHR46571">
    <property type="entry name" value="SORTING NEXIN-8"/>
    <property type="match status" value="1"/>
</dbReference>
<feature type="non-terminal residue" evidence="2">
    <location>
        <position position="328"/>
    </location>
</feature>
<feature type="region of interest" description="Disordered" evidence="1">
    <location>
        <begin position="1"/>
        <end position="33"/>
    </location>
</feature>
<sequence>MGTTGAPRDLTEENRHFASRKSKLRLAGEKKTAHGCHTFTSLPEDCLGPVGDGRRPWNPSRGLRPPGLQSTASSPEPDDVIFSLPHVNTTEQIILIMLKGTLGAQGSRERRMQQGYVMLAQTWASEFTDREFIDARRALKRFVNLVARHPLFSKVVVLKLFLSFSGWVSMSALRVSLSRETLSLRSCSFSSLRVSGICRLSLGLLLSPVCGYRGRASGESPPGLRMESRASGEKLQDVQNKLKESAQCVGDEFMNCKLATRAKDFFPADIQAQFAISQELIWNIYNNFHKLRDRAEWIVSRAIDNAADLLIFWKQLRQVTFQLLQGQA</sequence>
<comment type="caution">
    <text evidence="2">The sequence shown here is derived from an EMBL/GenBank/DDBJ whole genome shotgun (WGS) entry which is preliminary data.</text>
</comment>
<dbReference type="Proteomes" id="UP001266305">
    <property type="component" value="Unassembled WGS sequence"/>
</dbReference>
<accession>A0ABQ9W5G1</accession>
<keyword evidence="3" id="KW-1185">Reference proteome</keyword>
<organism evidence="2 3">
    <name type="scientific">Saguinus oedipus</name>
    <name type="common">Cotton-top tamarin</name>
    <name type="synonym">Oedipomidas oedipus</name>
    <dbReference type="NCBI Taxonomy" id="9490"/>
    <lineage>
        <taxon>Eukaryota</taxon>
        <taxon>Metazoa</taxon>
        <taxon>Chordata</taxon>
        <taxon>Craniata</taxon>
        <taxon>Vertebrata</taxon>
        <taxon>Euteleostomi</taxon>
        <taxon>Mammalia</taxon>
        <taxon>Eutheria</taxon>
        <taxon>Euarchontoglires</taxon>
        <taxon>Primates</taxon>
        <taxon>Haplorrhini</taxon>
        <taxon>Platyrrhini</taxon>
        <taxon>Cebidae</taxon>
        <taxon>Callitrichinae</taxon>
        <taxon>Saguinus</taxon>
    </lineage>
</organism>
<feature type="region of interest" description="Disordered" evidence="1">
    <location>
        <begin position="47"/>
        <end position="76"/>
    </location>
</feature>
<protein>
    <submittedName>
        <fullName evidence="2">Uncharacterized protein</fullName>
    </submittedName>
</protein>
<reference evidence="2 3" key="1">
    <citation type="submission" date="2023-05" db="EMBL/GenBank/DDBJ databases">
        <title>B98-5 Cell Line De Novo Hybrid Assembly: An Optical Mapping Approach.</title>
        <authorList>
            <person name="Kananen K."/>
            <person name="Auerbach J.A."/>
            <person name="Kautto E."/>
            <person name="Blachly J.S."/>
        </authorList>
    </citation>
    <scope>NUCLEOTIDE SEQUENCE [LARGE SCALE GENOMIC DNA]</scope>
    <source>
        <strain evidence="2">B95-8</strain>
        <tissue evidence="2">Cell line</tissue>
    </source>
</reference>